<evidence type="ECO:0000256" key="4">
    <source>
        <dbReference type="ARBA" id="ARBA00023136"/>
    </source>
</evidence>
<feature type="transmembrane region" description="Helical" evidence="6">
    <location>
        <begin position="226"/>
        <end position="244"/>
    </location>
</feature>
<dbReference type="GO" id="GO:0015179">
    <property type="term" value="F:L-amino acid transmembrane transporter activity"/>
    <property type="evidence" value="ECO:0007669"/>
    <property type="project" value="TreeGrafter"/>
</dbReference>
<feature type="transmembrane region" description="Helical" evidence="6">
    <location>
        <begin position="407"/>
        <end position="430"/>
    </location>
</feature>
<reference evidence="7" key="1">
    <citation type="submission" date="2010-05" db="EMBL/GenBank/DDBJ databases">
        <title>The Genome Sequence of Magnaporthe poae strain ATCC 64411.</title>
        <authorList>
            <consortium name="The Broad Institute Genome Sequencing Platform"/>
            <consortium name="Broad Institute Genome Sequencing Center for Infectious Disease"/>
            <person name="Ma L.-J."/>
            <person name="Dead R."/>
            <person name="Young S."/>
            <person name="Zeng Q."/>
            <person name="Koehrsen M."/>
            <person name="Alvarado L."/>
            <person name="Berlin A."/>
            <person name="Chapman S.B."/>
            <person name="Chen Z."/>
            <person name="Freedman E."/>
            <person name="Gellesch M."/>
            <person name="Goldberg J."/>
            <person name="Griggs A."/>
            <person name="Gujja S."/>
            <person name="Heilman E.R."/>
            <person name="Heiman D."/>
            <person name="Hepburn T."/>
            <person name="Howarth C."/>
            <person name="Jen D."/>
            <person name="Larson L."/>
            <person name="Mehta T."/>
            <person name="Neiman D."/>
            <person name="Pearson M."/>
            <person name="Roberts A."/>
            <person name="Saif S."/>
            <person name="Shea T."/>
            <person name="Shenoy N."/>
            <person name="Sisk P."/>
            <person name="Stolte C."/>
            <person name="Sykes S."/>
            <person name="Walk T."/>
            <person name="White J."/>
            <person name="Yandava C."/>
            <person name="Haas B."/>
            <person name="Nusbaum C."/>
            <person name="Birren B."/>
        </authorList>
    </citation>
    <scope>NUCLEOTIDE SEQUENCE</scope>
    <source>
        <strain evidence="7">ATCC 64411</strain>
    </source>
</reference>
<evidence type="ECO:0000313" key="8">
    <source>
        <dbReference type="EnsemblFungi" id="MAPG_03280T0"/>
    </source>
</evidence>
<dbReference type="STRING" id="644358.A0A0C4DTL0"/>
<dbReference type="Proteomes" id="UP000011715">
    <property type="component" value="Unassembled WGS sequence"/>
</dbReference>
<accession>A0A0C4DTL0</accession>
<evidence type="ECO:0000313" key="7">
    <source>
        <dbReference type="EMBL" id="KLU84235.1"/>
    </source>
</evidence>
<protein>
    <recommendedName>
        <fullName evidence="10">High-affinity methionine permease</fullName>
    </recommendedName>
</protein>
<feature type="transmembrane region" description="Helical" evidence="6">
    <location>
        <begin position="484"/>
        <end position="504"/>
    </location>
</feature>
<feature type="transmembrane region" description="Helical" evidence="6">
    <location>
        <begin position="58"/>
        <end position="78"/>
    </location>
</feature>
<dbReference type="InterPro" id="IPR002293">
    <property type="entry name" value="AA/rel_permease1"/>
</dbReference>
<dbReference type="OMA" id="FVYLEFG"/>
<reference evidence="7" key="3">
    <citation type="submission" date="2011-03" db="EMBL/GenBank/DDBJ databases">
        <title>Annotation of Magnaporthe poae ATCC 64411.</title>
        <authorList>
            <person name="Ma L.-J."/>
            <person name="Dead R."/>
            <person name="Young S.K."/>
            <person name="Zeng Q."/>
            <person name="Gargeya S."/>
            <person name="Fitzgerald M."/>
            <person name="Haas B."/>
            <person name="Abouelleil A."/>
            <person name="Alvarado L."/>
            <person name="Arachchi H.M."/>
            <person name="Berlin A."/>
            <person name="Brown A."/>
            <person name="Chapman S.B."/>
            <person name="Chen Z."/>
            <person name="Dunbar C."/>
            <person name="Freedman E."/>
            <person name="Gearin G."/>
            <person name="Gellesch M."/>
            <person name="Goldberg J."/>
            <person name="Griggs A."/>
            <person name="Gujja S."/>
            <person name="Heiman D."/>
            <person name="Howarth C."/>
            <person name="Larson L."/>
            <person name="Lui A."/>
            <person name="MacDonald P.J.P."/>
            <person name="Mehta T."/>
            <person name="Montmayeur A."/>
            <person name="Murphy C."/>
            <person name="Neiman D."/>
            <person name="Pearson M."/>
            <person name="Priest M."/>
            <person name="Roberts A."/>
            <person name="Saif S."/>
            <person name="Shea T."/>
            <person name="Shenoy N."/>
            <person name="Sisk P."/>
            <person name="Stolte C."/>
            <person name="Sykes S."/>
            <person name="Yandava C."/>
            <person name="Wortman J."/>
            <person name="Nusbaum C."/>
            <person name="Birren B."/>
        </authorList>
    </citation>
    <scope>NUCLEOTIDE SEQUENCE</scope>
    <source>
        <strain evidence="7">ATCC 64411</strain>
    </source>
</reference>
<reference evidence="8" key="5">
    <citation type="submission" date="2015-06" db="UniProtKB">
        <authorList>
            <consortium name="EnsemblFungi"/>
        </authorList>
    </citation>
    <scope>IDENTIFICATION</scope>
    <source>
        <strain evidence="8">ATCC 64411</strain>
    </source>
</reference>
<dbReference type="VEuPathDB" id="FungiDB:MAPG_03280"/>
<organism evidence="8 9">
    <name type="scientific">Magnaporthiopsis poae (strain ATCC 64411 / 73-15)</name>
    <name type="common">Kentucky bluegrass fungus</name>
    <name type="synonym">Magnaporthe poae</name>
    <dbReference type="NCBI Taxonomy" id="644358"/>
    <lineage>
        <taxon>Eukaryota</taxon>
        <taxon>Fungi</taxon>
        <taxon>Dikarya</taxon>
        <taxon>Ascomycota</taxon>
        <taxon>Pezizomycotina</taxon>
        <taxon>Sordariomycetes</taxon>
        <taxon>Sordariomycetidae</taxon>
        <taxon>Magnaporthales</taxon>
        <taxon>Magnaporthaceae</taxon>
        <taxon>Magnaporthiopsis</taxon>
    </lineage>
</organism>
<feature type="transmembrane region" description="Helical" evidence="6">
    <location>
        <begin position="194"/>
        <end position="214"/>
    </location>
</feature>
<feature type="transmembrane region" description="Helical" evidence="6">
    <location>
        <begin position="510"/>
        <end position="530"/>
    </location>
</feature>
<feature type="transmembrane region" description="Helical" evidence="6">
    <location>
        <begin position="442"/>
        <end position="463"/>
    </location>
</feature>
<keyword evidence="2 6" id="KW-0812">Transmembrane</keyword>
<evidence type="ECO:0000313" key="9">
    <source>
        <dbReference type="Proteomes" id="UP000011715"/>
    </source>
</evidence>
<keyword evidence="9" id="KW-1185">Reference proteome</keyword>
<dbReference type="Gene3D" id="1.20.1740.10">
    <property type="entry name" value="Amino acid/polyamine transporter I"/>
    <property type="match status" value="1"/>
</dbReference>
<keyword evidence="3 6" id="KW-1133">Transmembrane helix</keyword>
<dbReference type="FunFam" id="1.20.1740.10:FF:000106">
    <property type="entry name" value="Methionine transporter, putative (Eurofung)"/>
    <property type="match status" value="1"/>
</dbReference>
<dbReference type="PANTHER" id="PTHR11785">
    <property type="entry name" value="AMINO ACID TRANSPORTER"/>
    <property type="match status" value="1"/>
</dbReference>
<feature type="transmembrane region" description="Helical" evidence="6">
    <location>
        <begin position="90"/>
        <end position="115"/>
    </location>
</feature>
<evidence type="ECO:0008006" key="10">
    <source>
        <dbReference type="Google" id="ProtNLM"/>
    </source>
</evidence>
<feature type="transmembrane region" description="Helical" evidence="6">
    <location>
        <begin position="310"/>
        <end position="332"/>
    </location>
</feature>
<keyword evidence="4 6" id="KW-0472">Membrane</keyword>
<gene>
    <name evidence="7" type="ORF">MAPG_03280</name>
</gene>
<name>A0A0C4DTL0_MAGP6</name>
<dbReference type="EMBL" id="ADBL01000790">
    <property type="status" value="NOT_ANNOTATED_CDS"/>
    <property type="molecule type" value="Genomic_DNA"/>
</dbReference>
<sequence length="561" mass="61457">MQEPTIYRAPVASVDSADTPGDDAMGITTIRSMTVVDPAADKPNDDFRDFIIPEDRKLGVFSTTILIINRVVGTGLYSTPSAIIARTESVGATLLFWVLGGLMTFALFVYLEYGIALPRSGGEKVYLERVYQKPRYLATCIFAVQFVLFAVSTGNTISFANYVMKAAAHEPQLPSSSNSPSTAGLQSPASDTDWPTRGVALVGITLVCLIHAFAPKMGIWLSNILGLLKLIILMLVVCTGFAVLSGKSASKSPQNFSNFHGPGEVKSHNEMEAAGGYALALLQVLYSYSGWENANYVLTEVRDAPKTLKIAAPLAVSIVTVFYVLANIAFFAAMSKQQIADARVTVAASFFEAAWGGGVFVKRVVPFFIALSALGNIFAQSFAMPRVKQELAKEGILPFSRFFASDWPFSAPSGAIFLHWLFSVVLILGLNIQETYTFVTNIFIYTGNWIKLLLGVGLLYLRYKPNSGWAEQRTKFSSYTPMTVFWIISLLYSLSAPFTPIALWGKTIPYYVMPTLGTSMLAIGVGYWLVWANLLPMFGYQIQHEVVQLPDGSERVKYVDD</sequence>
<dbReference type="eggNOG" id="KOG1287">
    <property type="taxonomic scope" value="Eukaryota"/>
</dbReference>
<evidence type="ECO:0000256" key="5">
    <source>
        <dbReference type="SAM" id="MobiDB-lite"/>
    </source>
</evidence>
<feature type="region of interest" description="Disordered" evidence="5">
    <location>
        <begin position="173"/>
        <end position="192"/>
    </location>
</feature>
<dbReference type="OrthoDB" id="5982228at2759"/>
<feature type="compositionally biased region" description="Polar residues" evidence="5">
    <location>
        <begin position="173"/>
        <end position="190"/>
    </location>
</feature>
<dbReference type="InterPro" id="IPR050598">
    <property type="entry name" value="AminoAcid_Transporter"/>
</dbReference>
<dbReference type="AlphaFoldDB" id="A0A0C4DTL0"/>
<dbReference type="PANTHER" id="PTHR11785:SF382">
    <property type="entry name" value="LOW-AFFINITY METHIONINE PERMEASE"/>
    <property type="match status" value="1"/>
</dbReference>
<evidence type="ECO:0000256" key="3">
    <source>
        <dbReference type="ARBA" id="ARBA00022989"/>
    </source>
</evidence>
<dbReference type="EnsemblFungi" id="MAPG_03280T0">
    <property type="protein sequence ID" value="MAPG_03280T0"/>
    <property type="gene ID" value="MAPG_03280"/>
</dbReference>
<dbReference type="GO" id="GO:0016020">
    <property type="term" value="C:membrane"/>
    <property type="evidence" value="ECO:0007669"/>
    <property type="project" value="UniProtKB-SubCell"/>
</dbReference>
<proteinExistence type="predicted"/>
<evidence type="ECO:0000256" key="1">
    <source>
        <dbReference type="ARBA" id="ARBA00004141"/>
    </source>
</evidence>
<evidence type="ECO:0000256" key="2">
    <source>
        <dbReference type="ARBA" id="ARBA00022692"/>
    </source>
</evidence>
<dbReference type="EMBL" id="GL876967">
    <property type="protein sequence ID" value="KLU84235.1"/>
    <property type="molecule type" value="Genomic_DNA"/>
</dbReference>
<reference evidence="9" key="2">
    <citation type="submission" date="2010-05" db="EMBL/GenBank/DDBJ databases">
        <title>The genome sequence of Magnaporthe poae strain ATCC 64411.</title>
        <authorList>
            <person name="Ma L.-J."/>
            <person name="Dead R."/>
            <person name="Young S."/>
            <person name="Zeng Q."/>
            <person name="Koehrsen M."/>
            <person name="Alvarado L."/>
            <person name="Berlin A."/>
            <person name="Chapman S.B."/>
            <person name="Chen Z."/>
            <person name="Freedman E."/>
            <person name="Gellesch M."/>
            <person name="Goldberg J."/>
            <person name="Griggs A."/>
            <person name="Gujja S."/>
            <person name="Heilman E.R."/>
            <person name="Heiman D."/>
            <person name="Hepburn T."/>
            <person name="Howarth C."/>
            <person name="Jen D."/>
            <person name="Larson L."/>
            <person name="Mehta T."/>
            <person name="Neiman D."/>
            <person name="Pearson M."/>
            <person name="Roberts A."/>
            <person name="Saif S."/>
            <person name="Shea T."/>
            <person name="Shenoy N."/>
            <person name="Sisk P."/>
            <person name="Stolte C."/>
            <person name="Sykes S."/>
            <person name="Walk T."/>
            <person name="White J."/>
            <person name="Yandava C."/>
            <person name="Haas B."/>
            <person name="Nusbaum C."/>
            <person name="Birren B."/>
        </authorList>
    </citation>
    <scope>NUCLEOTIDE SEQUENCE [LARGE SCALE GENOMIC DNA]</scope>
    <source>
        <strain evidence="9">ATCC 64411 / 73-15</strain>
    </source>
</reference>
<feature type="transmembrane region" description="Helical" evidence="6">
    <location>
        <begin position="136"/>
        <end position="157"/>
    </location>
</feature>
<evidence type="ECO:0000256" key="6">
    <source>
        <dbReference type="SAM" id="Phobius"/>
    </source>
</evidence>
<dbReference type="PIRSF" id="PIRSF006060">
    <property type="entry name" value="AA_transporter"/>
    <property type="match status" value="1"/>
</dbReference>
<reference evidence="8" key="4">
    <citation type="journal article" date="2015" name="G3 (Bethesda)">
        <title>Genome sequences of three phytopathogenic species of the Magnaporthaceae family of fungi.</title>
        <authorList>
            <person name="Okagaki L.H."/>
            <person name="Nunes C.C."/>
            <person name="Sailsbery J."/>
            <person name="Clay B."/>
            <person name="Brown D."/>
            <person name="John T."/>
            <person name="Oh Y."/>
            <person name="Young N."/>
            <person name="Fitzgerald M."/>
            <person name="Haas B.J."/>
            <person name="Zeng Q."/>
            <person name="Young S."/>
            <person name="Adiconis X."/>
            <person name="Fan L."/>
            <person name="Levin J.Z."/>
            <person name="Mitchell T.K."/>
            <person name="Okubara P.A."/>
            <person name="Farman M.L."/>
            <person name="Kohn L.M."/>
            <person name="Birren B."/>
            <person name="Ma L.-J."/>
            <person name="Dean R.A."/>
        </authorList>
    </citation>
    <scope>NUCLEOTIDE SEQUENCE</scope>
    <source>
        <strain evidence="8">ATCC 64411 / 73-15</strain>
    </source>
</reference>
<comment type="subcellular location">
    <subcellularLocation>
        <location evidence="1">Membrane</location>
        <topology evidence="1">Multi-pass membrane protein</topology>
    </subcellularLocation>
</comment>
<dbReference type="Pfam" id="PF13520">
    <property type="entry name" value="AA_permease_2"/>
    <property type="match status" value="1"/>
</dbReference>